<dbReference type="GO" id="GO:0006779">
    <property type="term" value="P:porphyrin-containing compound biosynthetic process"/>
    <property type="evidence" value="ECO:0007669"/>
    <property type="project" value="InterPro"/>
</dbReference>
<dbReference type="EMBL" id="UINC01187039">
    <property type="protein sequence ID" value="SVD99552.1"/>
    <property type="molecule type" value="Genomic_DNA"/>
</dbReference>
<reference evidence="2" key="1">
    <citation type="submission" date="2018-05" db="EMBL/GenBank/DDBJ databases">
        <authorList>
            <person name="Lanie J.A."/>
            <person name="Ng W.-L."/>
            <person name="Kazmierczak K.M."/>
            <person name="Andrzejewski T.M."/>
            <person name="Davidsen T.M."/>
            <person name="Wayne K.J."/>
            <person name="Tettelin H."/>
            <person name="Glass J.I."/>
            <person name="Rusch D."/>
            <person name="Podicherti R."/>
            <person name="Tsui H.-C.T."/>
            <person name="Winkler M.E."/>
        </authorList>
    </citation>
    <scope>NUCLEOTIDE SEQUENCE</scope>
</reference>
<proteinExistence type="predicted"/>
<dbReference type="GO" id="GO:0004853">
    <property type="term" value="F:uroporphyrinogen decarboxylase activity"/>
    <property type="evidence" value="ECO:0007669"/>
    <property type="project" value="InterPro"/>
</dbReference>
<feature type="domain" description="Uroporphyrinogen decarboxylase (URO-D)" evidence="1">
    <location>
        <begin position="4"/>
        <end position="106"/>
    </location>
</feature>
<evidence type="ECO:0000259" key="1">
    <source>
        <dbReference type="Pfam" id="PF01208"/>
    </source>
</evidence>
<dbReference type="AlphaFoldDB" id="A0A382ZVP1"/>
<name>A0A382ZVP1_9ZZZZ</name>
<protein>
    <recommendedName>
        <fullName evidence="1">Uroporphyrinogen decarboxylase (URO-D) domain-containing protein</fullName>
    </recommendedName>
</protein>
<accession>A0A382ZVP1</accession>
<evidence type="ECO:0000313" key="2">
    <source>
        <dbReference type="EMBL" id="SVD99552.1"/>
    </source>
</evidence>
<dbReference type="InterPro" id="IPR000257">
    <property type="entry name" value="Uroporphyrinogen_deCOase"/>
</dbReference>
<dbReference type="SUPFAM" id="SSF51726">
    <property type="entry name" value="UROD/MetE-like"/>
    <property type="match status" value="1"/>
</dbReference>
<dbReference type="Gene3D" id="3.20.20.210">
    <property type="match status" value="1"/>
</dbReference>
<feature type="non-terminal residue" evidence="2">
    <location>
        <position position="175"/>
    </location>
</feature>
<sequence length="175" mass="19499">MGVESAIYALHDETDVVESYFEALERSHDRLLDVICASPVEIINFGENVHAGTLSPDLFERYHLPACQRRCERLHEGGKFVCSHWDGDTRPLLPYARETGLDGIEAITPQPQGDVTLKQVRDALGDQMVLLDGIPAVYFDDTYEIEVLEACVHELIELFAPRLVLGISDEISSTG</sequence>
<gene>
    <name evidence="2" type="ORF">METZ01_LOCUS452406</name>
</gene>
<organism evidence="2">
    <name type="scientific">marine metagenome</name>
    <dbReference type="NCBI Taxonomy" id="408172"/>
    <lineage>
        <taxon>unclassified sequences</taxon>
        <taxon>metagenomes</taxon>
        <taxon>ecological metagenomes</taxon>
    </lineage>
</organism>
<dbReference type="InterPro" id="IPR038071">
    <property type="entry name" value="UROD/MetE-like_sf"/>
</dbReference>
<dbReference type="Pfam" id="PF01208">
    <property type="entry name" value="URO-D"/>
    <property type="match status" value="1"/>
</dbReference>